<evidence type="ECO:0000313" key="3">
    <source>
        <dbReference type="Proteomes" id="UP000324550"/>
    </source>
</evidence>
<gene>
    <name evidence="2" type="ORF">FVF61_02525</name>
</gene>
<proteinExistence type="predicted"/>
<feature type="signal peptide" evidence="1">
    <location>
        <begin position="1"/>
        <end position="29"/>
    </location>
</feature>
<comment type="caution">
    <text evidence="2">The sequence shown here is derived from an EMBL/GenBank/DDBJ whole genome shotgun (WGS) entry which is preliminary data.</text>
</comment>
<keyword evidence="1" id="KW-0732">Signal</keyword>
<dbReference type="Pfam" id="PF12099">
    <property type="entry name" value="DUF3575"/>
    <property type="match status" value="1"/>
</dbReference>
<protein>
    <submittedName>
        <fullName evidence="2">DUF3575 domain-containing protein</fullName>
    </submittedName>
</protein>
<feature type="chain" id="PRO_5022894421" evidence="1">
    <location>
        <begin position="30"/>
        <end position="254"/>
    </location>
</feature>
<organism evidence="2 3">
    <name type="scientific">Formosa maritima</name>
    <dbReference type="NCBI Taxonomy" id="2592046"/>
    <lineage>
        <taxon>Bacteria</taxon>
        <taxon>Pseudomonadati</taxon>
        <taxon>Bacteroidota</taxon>
        <taxon>Flavobacteriia</taxon>
        <taxon>Flavobacteriales</taxon>
        <taxon>Flavobacteriaceae</taxon>
        <taxon>Formosa</taxon>
    </lineage>
</organism>
<dbReference type="AlphaFoldDB" id="A0A5D0GJD0"/>
<evidence type="ECO:0000313" key="2">
    <source>
        <dbReference type="EMBL" id="TYA59043.1"/>
    </source>
</evidence>
<sequence>MIHLKNTMRHTIKPLFLAVFFLISTNSFAQEEVSQSEKRIVKNEISFEVLQLINGVYQLSYERYVWNNFSAALAIGYKGKEGIIKLSGIDNDQIKTGDVYYTGYQIAPEIRYYLKKTSNNNLNGFYFGLYLKFSDYKSTLSGTYIDDLGVNYDMEFDMKLDVTSVGFMLGYKLPVTKRFNIDFMIAGPGSGNYNFQIKNKKDLPEEFYDDLNDALEEYSILDFINSDFRFSDVNNKSKFSAFSFRYGIAVGYTF</sequence>
<dbReference type="Proteomes" id="UP000324550">
    <property type="component" value="Unassembled WGS sequence"/>
</dbReference>
<evidence type="ECO:0000256" key="1">
    <source>
        <dbReference type="SAM" id="SignalP"/>
    </source>
</evidence>
<reference evidence="2 3" key="1">
    <citation type="submission" date="2019-08" db="EMBL/GenBank/DDBJ databases">
        <title>Formosa sediminis sp. nov., isolated from marine sediment.</title>
        <authorList>
            <person name="Cao W.R."/>
        </authorList>
    </citation>
    <scope>NUCLEOTIDE SEQUENCE [LARGE SCALE GENOMIC DNA]</scope>
    <source>
        <strain evidence="2 3">1494</strain>
    </source>
</reference>
<keyword evidence="3" id="KW-1185">Reference proteome</keyword>
<dbReference type="EMBL" id="VSFC01000012">
    <property type="protein sequence ID" value="TYA59043.1"/>
    <property type="molecule type" value="Genomic_DNA"/>
</dbReference>
<dbReference type="InterPro" id="IPR021958">
    <property type="entry name" value="DUF3575"/>
</dbReference>
<accession>A0A5D0GJD0</accession>
<name>A0A5D0GJD0_9FLAO</name>